<accession>S8BL08</accession>
<protein>
    <submittedName>
        <fullName evidence="2">Uncharacterized protein</fullName>
    </submittedName>
</protein>
<reference evidence="3" key="2">
    <citation type="submission" date="2013-04" db="EMBL/GenBank/DDBJ databases">
        <title>Genomic mechanisms accounting for the adaptation to parasitism in nematode-trapping fungi.</title>
        <authorList>
            <person name="Ahren D.G."/>
        </authorList>
    </citation>
    <scope>NUCLEOTIDE SEQUENCE [LARGE SCALE GENOMIC DNA]</scope>
    <source>
        <strain evidence="3">CBS 200.50</strain>
    </source>
</reference>
<evidence type="ECO:0000313" key="3">
    <source>
        <dbReference type="Proteomes" id="UP000015100"/>
    </source>
</evidence>
<feature type="compositionally biased region" description="Polar residues" evidence="1">
    <location>
        <begin position="21"/>
        <end position="32"/>
    </location>
</feature>
<name>S8BL08_DACHA</name>
<feature type="compositionally biased region" description="Low complexity" evidence="1">
    <location>
        <begin position="52"/>
        <end position="63"/>
    </location>
</feature>
<evidence type="ECO:0000313" key="2">
    <source>
        <dbReference type="EMBL" id="EPS40088.1"/>
    </source>
</evidence>
<dbReference type="Proteomes" id="UP000015100">
    <property type="component" value="Unassembled WGS sequence"/>
</dbReference>
<dbReference type="EMBL" id="AQGS01000437">
    <property type="protein sequence ID" value="EPS40088.1"/>
    <property type="molecule type" value="Genomic_DNA"/>
</dbReference>
<keyword evidence="3" id="KW-1185">Reference proteome</keyword>
<dbReference type="AlphaFoldDB" id="S8BL08"/>
<evidence type="ECO:0000256" key="1">
    <source>
        <dbReference type="SAM" id="MobiDB-lite"/>
    </source>
</evidence>
<proteinExistence type="predicted"/>
<dbReference type="OMA" id="RHIPELW"/>
<comment type="caution">
    <text evidence="2">The sequence shown here is derived from an EMBL/GenBank/DDBJ whole genome shotgun (WGS) entry which is preliminary data.</text>
</comment>
<dbReference type="HOGENOM" id="CLU_1331656_0_0_1"/>
<feature type="region of interest" description="Disordered" evidence="1">
    <location>
        <begin position="21"/>
        <end position="85"/>
    </location>
</feature>
<dbReference type="OrthoDB" id="5297032at2759"/>
<reference evidence="2 3" key="1">
    <citation type="journal article" date="2013" name="PLoS Genet.">
        <title>Genomic mechanisms accounting for the adaptation to parasitism in nematode-trapping fungi.</title>
        <authorList>
            <person name="Meerupati T."/>
            <person name="Andersson K.M."/>
            <person name="Friman E."/>
            <person name="Kumar D."/>
            <person name="Tunlid A."/>
            <person name="Ahren D."/>
        </authorList>
    </citation>
    <scope>NUCLEOTIDE SEQUENCE [LARGE SCALE GENOMIC DNA]</scope>
    <source>
        <strain evidence="2 3">CBS 200.50</strain>
    </source>
</reference>
<organism evidence="2 3">
    <name type="scientific">Dactylellina haptotyla (strain CBS 200.50)</name>
    <name type="common">Nematode-trapping fungus</name>
    <name type="synonym">Monacrosporium haptotylum</name>
    <dbReference type="NCBI Taxonomy" id="1284197"/>
    <lineage>
        <taxon>Eukaryota</taxon>
        <taxon>Fungi</taxon>
        <taxon>Dikarya</taxon>
        <taxon>Ascomycota</taxon>
        <taxon>Pezizomycotina</taxon>
        <taxon>Orbiliomycetes</taxon>
        <taxon>Orbiliales</taxon>
        <taxon>Orbiliaceae</taxon>
        <taxon>Dactylellina</taxon>
    </lineage>
</organism>
<gene>
    <name evidence="2" type="ORF">H072_6105</name>
</gene>
<sequence>MSSPRSTSSLQSLAYQALGVSGSSTISGNGSKSKTHDARENSYHLPKTLADSSIASLSTTRSGSSRKSRHPVGNVAEAASPETFAPSTPQCLNINTSSCPTCNQPSLLYNQRENSRADVLLFAHTAFSMADAPVPDGCEPVVSLPIALFIPPRHIPELWKFPTPQPSDHASNLRDADPGNGAWYQYTLQNYLAESYSEDPYPLRCRLHFRQP</sequence>